<gene>
    <name evidence="2" type="ORF">TCAL_00946</name>
</gene>
<evidence type="ECO:0000259" key="1">
    <source>
        <dbReference type="SMART" id="SM00992"/>
    </source>
</evidence>
<sequence>MDLSVEVEADLYPDPWPHLPAELRESILTQPGLTWQDLVHLSQTCRSQRQWMFHPARQTGLLWQIHAGRAYPLLLNTSSPSSGEPINWLARLQIRHRCQIRTLNTLQSFSGRFFHRLDLSNDEIDEALQSLEDDFDIHDLVDAFETFLTRPDQRSHLTSHYYAQKVVQRIKHRLDTPYWQAFPDQLENQEVCHEAQIYLQAAVRLCQWFRTETRITFTPIQNKVDGIRSRVIEVLELTQPDHPVLERYRQHQTQTHPYALSDLKRLILVVNQVLFEEEQFQGNDQAYYQPENSFLHELLERKLGIPISLCLLYMIVVLDLGVDVAPLNFPRHFLIRIQPSEGAEATLYLDAFAKGRLLGISDLRRMTTFPLQSDMLSPVGPLDLFRRMTRNLTAFYTGASENSGSLESYSDLRSCFELMILLGGENEIPEFALIKTYLQLNINHRQIRQELDRYQRIMERNGPGPMGAVIQTMKRIVQGQEEAITTDATKVEVKTRSLLRDASDQFGYGRLCVGLICQHKMYDYKCVVYGWDPTCVASRSWILQMGVNKLPHGADQPFCNVLVEDGSIRYAAEDNLEPVPSDSMIAHPLAGKYFSSHNGRVYIPNQELQKVYPEDLDVLNAFLFSPLPYVKQ</sequence>
<dbReference type="Pfam" id="PF13369">
    <property type="entry name" value="Transglut_core2"/>
    <property type="match status" value="1"/>
</dbReference>
<reference evidence="2 3" key="1">
    <citation type="journal article" date="2018" name="Nat. Ecol. Evol.">
        <title>Genomic signatures of mitonuclear coevolution across populations of Tigriopus californicus.</title>
        <authorList>
            <person name="Barreto F.S."/>
            <person name="Watson E.T."/>
            <person name="Lima T.G."/>
            <person name="Willett C.S."/>
            <person name="Edmands S."/>
            <person name="Li W."/>
            <person name="Burton R.S."/>
        </authorList>
    </citation>
    <scope>NUCLEOTIDE SEQUENCE [LARGE SCALE GENOMIC DNA]</scope>
    <source>
        <strain evidence="2 3">San Diego</strain>
    </source>
</reference>
<dbReference type="InterPro" id="IPR011722">
    <property type="entry name" value="Hemimethylated_DNA-bd_dom"/>
</dbReference>
<dbReference type="OMA" id="KQPFYNV"/>
<dbReference type="GO" id="GO:0003677">
    <property type="term" value="F:DNA binding"/>
    <property type="evidence" value="ECO:0007669"/>
    <property type="project" value="InterPro"/>
</dbReference>
<dbReference type="SMART" id="SM00992">
    <property type="entry name" value="YccV-like"/>
    <property type="match status" value="1"/>
</dbReference>
<dbReference type="EMBL" id="VCGU01000007">
    <property type="protein sequence ID" value="TRY73196.1"/>
    <property type="molecule type" value="Genomic_DNA"/>
</dbReference>
<keyword evidence="3" id="KW-1185">Reference proteome</keyword>
<name>A0A553P683_TIGCA</name>
<dbReference type="STRING" id="6832.A0A553P683"/>
<dbReference type="SUPFAM" id="SSF141255">
    <property type="entry name" value="YccV-like"/>
    <property type="match status" value="1"/>
</dbReference>
<evidence type="ECO:0000313" key="2">
    <source>
        <dbReference type="EMBL" id="TRY73196.1"/>
    </source>
</evidence>
<protein>
    <recommendedName>
        <fullName evidence="1">Hemimethylated DNA-binding domain-containing protein</fullName>
    </recommendedName>
</protein>
<dbReference type="PANTHER" id="PTHR31350">
    <property type="entry name" value="SI:DKEY-261L7.2"/>
    <property type="match status" value="1"/>
</dbReference>
<dbReference type="NCBIfam" id="TIGR02097">
    <property type="entry name" value="yccV"/>
    <property type="match status" value="1"/>
</dbReference>
<dbReference type="Proteomes" id="UP000318571">
    <property type="component" value="Chromosome 3"/>
</dbReference>
<dbReference type="Gene3D" id="2.30.30.390">
    <property type="entry name" value="Hemimethylated DNA-binding domain"/>
    <property type="match status" value="1"/>
</dbReference>
<proteinExistence type="predicted"/>
<comment type="caution">
    <text evidence="2">The sequence shown here is derived from an EMBL/GenBank/DDBJ whole genome shotgun (WGS) entry which is preliminary data.</text>
</comment>
<dbReference type="PANTHER" id="PTHR31350:SF21">
    <property type="entry name" value="F-BOX ONLY PROTEIN 21"/>
    <property type="match status" value="1"/>
</dbReference>
<dbReference type="InterPro" id="IPR036623">
    <property type="entry name" value="Hemimethylated_DNA-bd_sf"/>
</dbReference>
<dbReference type="OrthoDB" id="28868at2759"/>
<feature type="domain" description="Hemimethylated DNA-binding" evidence="1">
    <location>
        <begin position="508"/>
        <end position="605"/>
    </location>
</feature>
<dbReference type="AlphaFoldDB" id="A0A553P683"/>
<dbReference type="InterPro" id="IPR032698">
    <property type="entry name" value="SirB1_N"/>
</dbReference>
<organism evidence="2 3">
    <name type="scientific">Tigriopus californicus</name>
    <name type="common">Marine copepod</name>
    <dbReference type="NCBI Taxonomy" id="6832"/>
    <lineage>
        <taxon>Eukaryota</taxon>
        <taxon>Metazoa</taxon>
        <taxon>Ecdysozoa</taxon>
        <taxon>Arthropoda</taxon>
        <taxon>Crustacea</taxon>
        <taxon>Multicrustacea</taxon>
        <taxon>Hexanauplia</taxon>
        <taxon>Copepoda</taxon>
        <taxon>Harpacticoida</taxon>
        <taxon>Harpacticidae</taxon>
        <taxon>Tigriopus</taxon>
    </lineage>
</organism>
<dbReference type="Pfam" id="PF08755">
    <property type="entry name" value="YccV-like"/>
    <property type="match status" value="1"/>
</dbReference>
<evidence type="ECO:0000313" key="3">
    <source>
        <dbReference type="Proteomes" id="UP000318571"/>
    </source>
</evidence>
<accession>A0A553P683</accession>